<evidence type="ECO:0000313" key="2">
    <source>
        <dbReference type="EMBL" id="KAJ4433302.1"/>
    </source>
</evidence>
<feature type="compositionally biased region" description="Basic and acidic residues" evidence="1">
    <location>
        <begin position="237"/>
        <end position="266"/>
    </location>
</feature>
<proteinExistence type="predicted"/>
<comment type="caution">
    <text evidence="2">The sequence shown here is derived from an EMBL/GenBank/DDBJ whole genome shotgun (WGS) entry which is preliminary data.</text>
</comment>
<reference evidence="2 3" key="1">
    <citation type="journal article" date="2022" name="Allergy">
        <title>Genome assembly and annotation of Periplaneta americana reveal a comprehensive cockroach allergen profile.</title>
        <authorList>
            <person name="Wang L."/>
            <person name="Xiong Q."/>
            <person name="Saelim N."/>
            <person name="Wang L."/>
            <person name="Nong W."/>
            <person name="Wan A.T."/>
            <person name="Shi M."/>
            <person name="Liu X."/>
            <person name="Cao Q."/>
            <person name="Hui J.H.L."/>
            <person name="Sookrung N."/>
            <person name="Leung T.F."/>
            <person name="Tungtrongchitr A."/>
            <person name="Tsui S.K.W."/>
        </authorList>
    </citation>
    <scope>NUCLEOTIDE SEQUENCE [LARGE SCALE GENOMIC DNA]</scope>
    <source>
        <strain evidence="2">PWHHKU_190912</strain>
    </source>
</reference>
<evidence type="ECO:0000313" key="3">
    <source>
        <dbReference type="Proteomes" id="UP001148838"/>
    </source>
</evidence>
<accession>A0ABQ8SGT6</accession>
<dbReference type="EMBL" id="JAJSOF020000027">
    <property type="protein sequence ID" value="KAJ4433302.1"/>
    <property type="molecule type" value="Genomic_DNA"/>
</dbReference>
<feature type="compositionally biased region" description="Polar residues" evidence="1">
    <location>
        <begin position="203"/>
        <end position="222"/>
    </location>
</feature>
<dbReference type="Proteomes" id="UP001148838">
    <property type="component" value="Unassembled WGS sequence"/>
</dbReference>
<protein>
    <submittedName>
        <fullName evidence="2">Uncharacterized protein</fullName>
    </submittedName>
</protein>
<gene>
    <name evidence="2" type="ORF">ANN_15561</name>
</gene>
<sequence>MKASLRFTSDKIEKLSKFTQQSSKTAACVTFVCLLLKQGWRHFVGEHAMVNMWTPLQKVHCVLWLAEEKKSVTRVQRHVTAAGGLSRLRLLPAALKSRSEAGGSEDEPIAWPTRSPDLTLLDFLLRLCERYCVAKRKSDKEIKRRQGQAWRKFWSLKFIPEDKPESGGIREMCTSRATLWLSNMVFEREAETDGKSLPEKNGTKNNASDSKIPNPQCGTQKQNGHERRNTGSGSGVQEDREPDGRICSHRERRSSERGVQEADPRGKNCRRKRQSVKSEMCSKVPAVTRVNM</sequence>
<evidence type="ECO:0000256" key="1">
    <source>
        <dbReference type="SAM" id="MobiDB-lite"/>
    </source>
</evidence>
<feature type="region of interest" description="Disordered" evidence="1">
    <location>
        <begin position="190"/>
        <end position="292"/>
    </location>
</feature>
<feature type="compositionally biased region" description="Basic and acidic residues" evidence="1">
    <location>
        <begin position="190"/>
        <end position="202"/>
    </location>
</feature>
<name>A0ABQ8SGT6_PERAM</name>
<keyword evidence="3" id="KW-1185">Reference proteome</keyword>
<organism evidence="2 3">
    <name type="scientific">Periplaneta americana</name>
    <name type="common">American cockroach</name>
    <name type="synonym">Blatta americana</name>
    <dbReference type="NCBI Taxonomy" id="6978"/>
    <lineage>
        <taxon>Eukaryota</taxon>
        <taxon>Metazoa</taxon>
        <taxon>Ecdysozoa</taxon>
        <taxon>Arthropoda</taxon>
        <taxon>Hexapoda</taxon>
        <taxon>Insecta</taxon>
        <taxon>Pterygota</taxon>
        <taxon>Neoptera</taxon>
        <taxon>Polyneoptera</taxon>
        <taxon>Dictyoptera</taxon>
        <taxon>Blattodea</taxon>
        <taxon>Blattoidea</taxon>
        <taxon>Blattidae</taxon>
        <taxon>Blattinae</taxon>
        <taxon>Periplaneta</taxon>
    </lineage>
</organism>